<dbReference type="SUPFAM" id="SSF52317">
    <property type="entry name" value="Class I glutamine amidotransferase-like"/>
    <property type="match status" value="1"/>
</dbReference>
<keyword evidence="3" id="KW-1185">Reference proteome</keyword>
<comment type="caution">
    <text evidence="2">The sequence shown here is derived from an EMBL/GenBank/DDBJ whole genome shotgun (WGS) entry which is preliminary data.</text>
</comment>
<accession>A0ABT5JHK8</accession>
<evidence type="ECO:0000259" key="1">
    <source>
        <dbReference type="Pfam" id="PF01965"/>
    </source>
</evidence>
<gene>
    <name evidence="2" type="ORF">PQJ73_25545</name>
</gene>
<name>A0ABT5JHK8_RHOTP</name>
<protein>
    <submittedName>
        <fullName evidence="2">DJ-1/PfpI family protein</fullName>
    </submittedName>
</protein>
<proteinExistence type="predicted"/>
<dbReference type="Pfam" id="PF01965">
    <property type="entry name" value="DJ-1_PfpI"/>
    <property type="match status" value="1"/>
</dbReference>
<dbReference type="Proteomes" id="UP001165652">
    <property type="component" value="Unassembled WGS sequence"/>
</dbReference>
<reference evidence="2" key="2">
    <citation type="submission" date="2023-02" db="EMBL/GenBank/DDBJ databases">
        <authorList>
            <person name="Rayyan A."/>
            <person name="Meyer T."/>
            <person name="Kyndt J.A."/>
        </authorList>
    </citation>
    <scope>NUCLEOTIDE SEQUENCE</scope>
    <source>
        <strain evidence="2">DSM 9987</strain>
    </source>
</reference>
<dbReference type="InterPro" id="IPR052158">
    <property type="entry name" value="INH-QAR"/>
</dbReference>
<evidence type="ECO:0000313" key="2">
    <source>
        <dbReference type="EMBL" id="MDC7789059.1"/>
    </source>
</evidence>
<evidence type="ECO:0000313" key="3">
    <source>
        <dbReference type="Proteomes" id="UP001165652"/>
    </source>
</evidence>
<dbReference type="RefSeq" id="WP_272779888.1">
    <property type="nucleotide sequence ID" value="NZ_JAQQLI010000059.1"/>
</dbReference>
<organism evidence="2 3">
    <name type="scientific">Rhodoplanes tepidamans</name>
    <name type="common">Rhodoplanes cryptolactis</name>
    <dbReference type="NCBI Taxonomy" id="200616"/>
    <lineage>
        <taxon>Bacteria</taxon>
        <taxon>Pseudomonadati</taxon>
        <taxon>Pseudomonadota</taxon>
        <taxon>Alphaproteobacteria</taxon>
        <taxon>Hyphomicrobiales</taxon>
        <taxon>Nitrobacteraceae</taxon>
        <taxon>Rhodoplanes</taxon>
    </lineage>
</organism>
<reference evidence="2" key="1">
    <citation type="journal article" date="2023" name="Microbiol Resour">
        <title>Genome Sequences of Rhodoplanes serenus and Two Thermotolerant Strains, Rhodoplanes tepidamans and 'Rhodoplanes cryptolactis,' Further Refine the Genus.</title>
        <authorList>
            <person name="Rayyan A.A."/>
            <person name="Kyndt J.A."/>
        </authorList>
    </citation>
    <scope>NUCLEOTIDE SEQUENCE</scope>
    <source>
        <strain evidence="2">DSM 9987</strain>
    </source>
</reference>
<dbReference type="PANTHER" id="PTHR43130">
    <property type="entry name" value="ARAC-FAMILY TRANSCRIPTIONAL REGULATOR"/>
    <property type="match status" value="1"/>
</dbReference>
<dbReference type="Gene3D" id="3.40.50.880">
    <property type="match status" value="1"/>
</dbReference>
<dbReference type="InterPro" id="IPR029062">
    <property type="entry name" value="Class_I_gatase-like"/>
</dbReference>
<dbReference type="EMBL" id="JAQQLI010000059">
    <property type="protein sequence ID" value="MDC7789059.1"/>
    <property type="molecule type" value="Genomic_DNA"/>
</dbReference>
<dbReference type="CDD" id="cd03139">
    <property type="entry name" value="GATase1_PfpI_2"/>
    <property type="match status" value="1"/>
</dbReference>
<sequence>MSPSIGLLVFPGIQILDLAGPYEVFRAVPDATLHLLWKDRAPVMSAGGLPFAATATFAEAPALDVLCVPGGAGVNRLMTDAAVLDFLRATAARTPWLSSVCTGALLLGAAGLLRGRRATTHWNSHDFLAAFGAEPVDQRVVRDGNLFTAAGVTSGIDLALAVVDAAVGRERAEEITLAFEYAPQPPFAGGTLKQAPPAAIAAARERYAASRREREAIVASLRA</sequence>
<feature type="domain" description="DJ-1/PfpI" evidence="1">
    <location>
        <begin position="5"/>
        <end position="164"/>
    </location>
</feature>
<dbReference type="PANTHER" id="PTHR43130:SF2">
    <property type="entry name" value="DJ-1_PFPI DOMAIN-CONTAINING PROTEIN"/>
    <property type="match status" value="1"/>
</dbReference>
<dbReference type="InterPro" id="IPR002818">
    <property type="entry name" value="DJ-1/PfpI"/>
</dbReference>